<comment type="function">
    <text evidence="13">RNA polymerase that catalyzes the synthesis of short RNA molecules used as primers for DNA polymerase during DNA replication.</text>
</comment>
<evidence type="ECO:0000256" key="13">
    <source>
        <dbReference type="RuleBase" id="RU004224"/>
    </source>
</evidence>
<sequence length="386" mass="43582">MSLQEQHRRRSLNWLKSLFSGYYSKAALVLPEDTDRREWAFQPLGASSYVRHLTFKSPQELRAYLKANPPAHAYYSAARFMFPEIPSMEQKVWLGSDLIFDIDADHIQECMHVERLHVCPDCGFNARGFNLKKCPECGSQRLVEVDSIHPECIRSAARSAYKLVRVLDKDFGVKDARIYFSGNRGFHVHVETKSKDVLLLEGDERREIVDYLKGVGLDLGVILTLGERWRTTSMLLLPSPEDAGWRGRIGEEIHNDLKLDRSKPISVGEAERILGGRLRFEVYAEKAKIEVDEKVTIDLHRLIRVPGSLNGKTGLPVVGVELDRLSSFVPDCTLSPFKGDMHVKLNHKLSEARIFGETVSGSRGERATVSQCVGIYLVLKGLAHVV</sequence>
<protein>
    <recommendedName>
        <fullName evidence="11">DNA primase small subunit PriS</fullName>
        <ecNumber evidence="11">2.7.7.-</ecNumber>
    </recommendedName>
</protein>
<reference evidence="14" key="1">
    <citation type="journal article" date="2020" name="mSystems">
        <title>Genome- and Community-Level Interaction Insights into Carbon Utilization and Element Cycling Functions of Hydrothermarchaeota in Hydrothermal Sediment.</title>
        <authorList>
            <person name="Zhou Z."/>
            <person name="Liu Y."/>
            <person name="Xu W."/>
            <person name="Pan J."/>
            <person name="Luo Z.H."/>
            <person name="Li M."/>
        </authorList>
    </citation>
    <scope>NUCLEOTIDE SEQUENCE [LARGE SCALE GENOMIC DNA]</scope>
    <source>
        <strain evidence="14">SpSt-1116</strain>
    </source>
</reference>
<dbReference type="Pfam" id="PF01896">
    <property type="entry name" value="DNA_primase_S"/>
    <property type="match status" value="1"/>
</dbReference>
<feature type="active site" evidence="11">
    <location>
        <position position="101"/>
    </location>
</feature>
<dbReference type="GO" id="GO:1990077">
    <property type="term" value="C:primosome complex"/>
    <property type="evidence" value="ECO:0007669"/>
    <property type="project" value="UniProtKB-KW"/>
</dbReference>
<dbReference type="HAMAP" id="MF_00700">
    <property type="entry name" value="DNA_primase_sml_arc"/>
    <property type="match status" value="1"/>
</dbReference>
<evidence type="ECO:0000256" key="5">
    <source>
        <dbReference type="ARBA" id="ARBA00022695"/>
    </source>
</evidence>
<dbReference type="GO" id="GO:0006269">
    <property type="term" value="P:DNA replication, synthesis of primer"/>
    <property type="evidence" value="ECO:0007669"/>
    <property type="project" value="UniProtKB-UniRule"/>
</dbReference>
<evidence type="ECO:0000256" key="2">
    <source>
        <dbReference type="ARBA" id="ARBA00022478"/>
    </source>
</evidence>
<comment type="cofactor">
    <cofactor evidence="11">
        <name>Mg(2+)</name>
        <dbReference type="ChEBI" id="CHEBI:18420"/>
    </cofactor>
    <cofactor evidence="11">
        <name>Mn(2+)</name>
        <dbReference type="ChEBI" id="CHEBI:29035"/>
    </cofactor>
</comment>
<organism evidence="14">
    <name type="scientific">Fervidicoccus fontis</name>
    <dbReference type="NCBI Taxonomy" id="683846"/>
    <lineage>
        <taxon>Archaea</taxon>
        <taxon>Thermoproteota</taxon>
        <taxon>Thermoprotei</taxon>
        <taxon>Fervidicoccales</taxon>
        <taxon>Fervidicoccaceae</taxon>
        <taxon>Fervidicoccus</taxon>
    </lineage>
</organism>
<dbReference type="EMBL" id="DRZC01000032">
    <property type="protein sequence ID" value="HHQ80311.1"/>
    <property type="molecule type" value="Genomic_DNA"/>
</dbReference>
<keyword evidence="7 11" id="KW-0479">Metal-binding</keyword>
<keyword evidence="10 11" id="KW-0464">Manganese</keyword>
<keyword evidence="3 11" id="KW-0639">Primosome</keyword>
<comment type="caution">
    <text evidence="14">The sequence shown here is derived from an EMBL/GenBank/DDBJ whole genome shotgun (WGS) entry which is preliminary data.</text>
</comment>
<dbReference type="InterPro" id="IPR014052">
    <property type="entry name" value="DNA_primase_ssu_euk/arc"/>
</dbReference>
<dbReference type="SUPFAM" id="SSF56747">
    <property type="entry name" value="Prim-pol domain"/>
    <property type="match status" value="1"/>
</dbReference>
<keyword evidence="9 11" id="KW-0804">Transcription</keyword>
<dbReference type="PANTHER" id="PTHR10536">
    <property type="entry name" value="DNA PRIMASE SMALL SUBUNIT"/>
    <property type="match status" value="1"/>
</dbReference>
<dbReference type="GO" id="GO:0000428">
    <property type="term" value="C:DNA-directed RNA polymerase complex"/>
    <property type="evidence" value="ECO:0007669"/>
    <property type="project" value="UniProtKB-KW"/>
</dbReference>
<keyword evidence="6 11" id="KW-0235">DNA replication</keyword>
<proteinExistence type="inferred from homology"/>
<dbReference type="Gene3D" id="3.90.920.10">
    <property type="entry name" value="DNA primase, PRIM domain"/>
    <property type="match status" value="1"/>
</dbReference>
<gene>
    <name evidence="11" type="primary">priS</name>
    <name evidence="14" type="ORF">ENM78_02455</name>
</gene>
<accession>A0A7J3ZJM2</accession>
<evidence type="ECO:0000256" key="9">
    <source>
        <dbReference type="ARBA" id="ARBA00023163"/>
    </source>
</evidence>
<evidence type="ECO:0000256" key="3">
    <source>
        <dbReference type="ARBA" id="ARBA00022515"/>
    </source>
</evidence>
<keyword evidence="8 11" id="KW-0460">Magnesium</keyword>
<evidence type="ECO:0000256" key="4">
    <source>
        <dbReference type="ARBA" id="ARBA00022679"/>
    </source>
</evidence>
<name>A0A7J3ZJM2_9CREN</name>
<keyword evidence="2 11" id="KW-0240">DNA-directed RNA polymerase</keyword>
<dbReference type="EC" id="2.7.7.-" evidence="11"/>
<feature type="active site" evidence="11">
    <location>
        <position position="103"/>
    </location>
</feature>
<evidence type="ECO:0000256" key="7">
    <source>
        <dbReference type="ARBA" id="ARBA00022723"/>
    </source>
</evidence>
<evidence type="ECO:0000256" key="1">
    <source>
        <dbReference type="ARBA" id="ARBA00009762"/>
    </source>
</evidence>
<evidence type="ECO:0000256" key="8">
    <source>
        <dbReference type="ARBA" id="ARBA00022842"/>
    </source>
</evidence>
<dbReference type="InterPro" id="IPR002755">
    <property type="entry name" value="DNA_primase_S"/>
</dbReference>
<evidence type="ECO:0000313" key="14">
    <source>
        <dbReference type="EMBL" id="HHQ80311.1"/>
    </source>
</evidence>
<evidence type="ECO:0000256" key="11">
    <source>
        <dbReference type="HAMAP-Rule" id="MF_00700"/>
    </source>
</evidence>
<keyword evidence="5 11" id="KW-0548">Nucleotidyltransferase</keyword>
<dbReference type="GO" id="GO:0046872">
    <property type="term" value="F:metal ion binding"/>
    <property type="evidence" value="ECO:0007669"/>
    <property type="project" value="UniProtKB-KW"/>
</dbReference>
<dbReference type="CDD" id="cd04860">
    <property type="entry name" value="AE_Prim_S"/>
    <property type="match status" value="1"/>
</dbReference>
<dbReference type="GO" id="GO:0003899">
    <property type="term" value="F:DNA-directed RNA polymerase activity"/>
    <property type="evidence" value="ECO:0007669"/>
    <property type="project" value="UniProtKB-UniRule"/>
</dbReference>
<evidence type="ECO:0000256" key="6">
    <source>
        <dbReference type="ARBA" id="ARBA00022705"/>
    </source>
</evidence>
<keyword evidence="4 11" id="KW-0808">Transferase</keyword>
<evidence type="ECO:0000256" key="10">
    <source>
        <dbReference type="ARBA" id="ARBA00023211"/>
    </source>
</evidence>
<evidence type="ECO:0000256" key="12">
    <source>
        <dbReference type="RuleBase" id="RU003514"/>
    </source>
</evidence>
<comment type="subunit">
    <text evidence="11">Heterodimer of a small subunit (PriS) and a large subunit (PriL).</text>
</comment>
<feature type="active site" evidence="11">
    <location>
        <position position="292"/>
    </location>
</feature>
<comment type="similarity">
    <text evidence="1 11 12">Belongs to the eukaryotic-type primase small subunit family.</text>
</comment>
<dbReference type="InterPro" id="IPR023639">
    <property type="entry name" value="DNA_primase_ssu_PriS"/>
</dbReference>
<dbReference type="AlphaFoldDB" id="A0A7J3ZJM2"/>
<comment type="function">
    <text evidence="11">Catalytic subunit of DNA primase, an RNA polymerase that catalyzes the synthesis of short RNA molecules used as primers for DNA polymerase during DNA replication. The small subunit contains the primase catalytic core and has DNA synthesis activity on its own. Binding to the large subunit stabilizes and modulates the activity, increasing the rate of DNA synthesis while decreasing the length of the DNA fragments, and conferring RNA synthesis capability. The DNA polymerase activity may enable DNA primase to also catalyze primer extension after primer synthesis. May also play a role in DNA repair.</text>
</comment>